<gene>
    <name evidence="2" type="ORF">NSPWAT_0582</name>
</gene>
<reference evidence="2 3" key="1">
    <citation type="submission" date="2022-09" db="EMBL/GenBank/DDBJ databases">
        <authorList>
            <person name="Kop L."/>
        </authorList>
    </citation>
    <scope>NUCLEOTIDE SEQUENCE [LARGE SCALE GENOMIC DNA]</scope>
    <source>
        <strain evidence="2 3">347</strain>
    </source>
</reference>
<dbReference type="EMBL" id="OX336137">
    <property type="protein sequence ID" value="CAI2717441.1"/>
    <property type="molecule type" value="Genomic_DNA"/>
</dbReference>
<dbReference type="InterPro" id="IPR010982">
    <property type="entry name" value="Lambda_DNA-bd_dom_sf"/>
</dbReference>
<evidence type="ECO:0000313" key="2">
    <source>
        <dbReference type="EMBL" id="CAI2717441.1"/>
    </source>
</evidence>
<accession>A0ABM9HBG4</accession>
<evidence type="ECO:0000259" key="1">
    <source>
        <dbReference type="PROSITE" id="PS50943"/>
    </source>
</evidence>
<feature type="domain" description="HTH cro/C1-type" evidence="1">
    <location>
        <begin position="9"/>
        <end position="53"/>
    </location>
</feature>
<keyword evidence="3" id="KW-1185">Reference proteome</keyword>
<sequence length="59" mass="7183">MRESLYRIKQLAQKLKMPEQQIQRYEAENYRAVIFETLIRIAKVLKIDLEKDAVVRIEY</sequence>
<dbReference type="RefSeq" id="WP_345742312.1">
    <property type="nucleotide sequence ID" value="NZ_OX336137.1"/>
</dbReference>
<dbReference type="Pfam" id="PF01381">
    <property type="entry name" value="HTH_3"/>
    <property type="match status" value="1"/>
</dbReference>
<dbReference type="InterPro" id="IPR001387">
    <property type="entry name" value="Cro/C1-type_HTH"/>
</dbReference>
<organism evidence="2 3">
    <name type="scientific">Nitrospina watsonii</name>
    <dbReference type="NCBI Taxonomy" id="1323948"/>
    <lineage>
        <taxon>Bacteria</taxon>
        <taxon>Pseudomonadati</taxon>
        <taxon>Nitrospinota/Tectimicrobiota group</taxon>
        <taxon>Nitrospinota</taxon>
        <taxon>Nitrospinia</taxon>
        <taxon>Nitrospinales</taxon>
        <taxon>Nitrospinaceae</taxon>
        <taxon>Nitrospina</taxon>
    </lineage>
</organism>
<dbReference type="PROSITE" id="PS50943">
    <property type="entry name" value="HTH_CROC1"/>
    <property type="match status" value="1"/>
</dbReference>
<dbReference type="Proteomes" id="UP001157733">
    <property type="component" value="Chromosome"/>
</dbReference>
<protein>
    <recommendedName>
        <fullName evidence="1">HTH cro/C1-type domain-containing protein</fullName>
    </recommendedName>
</protein>
<dbReference type="Gene3D" id="1.10.260.40">
    <property type="entry name" value="lambda repressor-like DNA-binding domains"/>
    <property type="match status" value="1"/>
</dbReference>
<proteinExistence type="predicted"/>
<name>A0ABM9HBG4_9BACT</name>
<dbReference type="SUPFAM" id="SSF47413">
    <property type="entry name" value="lambda repressor-like DNA-binding domains"/>
    <property type="match status" value="1"/>
</dbReference>
<evidence type="ECO:0000313" key="3">
    <source>
        <dbReference type="Proteomes" id="UP001157733"/>
    </source>
</evidence>